<reference evidence="3" key="2">
    <citation type="submission" date="2025-08" db="UniProtKB">
        <authorList>
            <consortium name="RefSeq"/>
        </authorList>
    </citation>
    <scope>IDENTIFICATION</scope>
</reference>
<dbReference type="RefSeq" id="XP_027773604.1">
    <property type="nucleotide sequence ID" value="XM_027917803.1"/>
</dbReference>
<dbReference type="GeneID" id="107021209"/>
<name>A0ABM1VCY6_SOLPN</name>
<protein>
    <submittedName>
        <fullName evidence="3">Uncharacterized protein LOC107021209 isoform X4</fullName>
    </submittedName>
</protein>
<keyword evidence="1" id="KW-0472">Membrane</keyword>
<dbReference type="Proteomes" id="UP000694930">
    <property type="component" value="Chromosome 6"/>
</dbReference>
<sequence length="86" mass="10394">MLKNTFFLVLSSRWREIYEKQQPEARDLILRFMEERDSILRQNAKLNRDLELLRHECHERRTGVHLLYILLISLAGILLCFVVRNV</sequence>
<gene>
    <name evidence="3" type="primary">LOC107021209</name>
</gene>
<keyword evidence="1" id="KW-1133">Transmembrane helix</keyword>
<evidence type="ECO:0000313" key="2">
    <source>
        <dbReference type="Proteomes" id="UP000694930"/>
    </source>
</evidence>
<evidence type="ECO:0000256" key="1">
    <source>
        <dbReference type="SAM" id="Phobius"/>
    </source>
</evidence>
<reference evidence="2" key="1">
    <citation type="journal article" date="2014" name="Nat. Genet.">
        <title>The genome of the stress-tolerant wild tomato species Solanum pennellii.</title>
        <authorList>
            <person name="Bolger A."/>
            <person name="Scossa F."/>
            <person name="Bolger M.E."/>
            <person name="Lanz C."/>
            <person name="Maumus F."/>
            <person name="Tohge T."/>
            <person name="Quesneville H."/>
            <person name="Alseekh S."/>
            <person name="Sorensen I."/>
            <person name="Lichtenstein G."/>
            <person name="Fich E.A."/>
            <person name="Conte M."/>
            <person name="Keller H."/>
            <person name="Schneeberger K."/>
            <person name="Schwacke R."/>
            <person name="Ofner I."/>
            <person name="Vrebalov J."/>
            <person name="Xu Y."/>
            <person name="Osorio S."/>
            <person name="Aflitos S.A."/>
            <person name="Schijlen E."/>
            <person name="Jimenez-Gomez J.M."/>
            <person name="Ryngajllo M."/>
            <person name="Kimura S."/>
            <person name="Kumar R."/>
            <person name="Koenig D."/>
            <person name="Headland L.R."/>
            <person name="Maloof J.N."/>
            <person name="Sinha N."/>
            <person name="van Ham R.C."/>
            <person name="Lankhorst R.K."/>
            <person name="Mao L."/>
            <person name="Vogel A."/>
            <person name="Arsova B."/>
            <person name="Panstruga R."/>
            <person name="Fei Z."/>
            <person name="Rose J.K."/>
            <person name="Zamir D."/>
            <person name="Carrari F."/>
            <person name="Giovannoni J.J."/>
            <person name="Weigel D."/>
            <person name="Usadel B."/>
            <person name="Fernie A.R."/>
        </authorList>
    </citation>
    <scope>NUCLEOTIDE SEQUENCE [LARGE SCALE GENOMIC DNA]</scope>
    <source>
        <strain evidence="2">cv. LA0716</strain>
    </source>
</reference>
<keyword evidence="2" id="KW-1185">Reference proteome</keyword>
<accession>A0ABM1VCY6</accession>
<feature type="transmembrane region" description="Helical" evidence="1">
    <location>
        <begin position="64"/>
        <end position="84"/>
    </location>
</feature>
<proteinExistence type="predicted"/>
<organism evidence="2 3">
    <name type="scientific">Solanum pennellii</name>
    <name type="common">Tomato</name>
    <name type="synonym">Lycopersicon pennellii</name>
    <dbReference type="NCBI Taxonomy" id="28526"/>
    <lineage>
        <taxon>Eukaryota</taxon>
        <taxon>Viridiplantae</taxon>
        <taxon>Streptophyta</taxon>
        <taxon>Embryophyta</taxon>
        <taxon>Tracheophyta</taxon>
        <taxon>Spermatophyta</taxon>
        <taxon>Magnoliopsida</taxon>
        <taxon>eudicotyledons</taxon>
        <taxon>Gunneridae</taxon>
        <taxon>Pentapetalae</taxon>
        <taxon>asterids</taxon>
        <taxon>lamiids</taxon>
        <taxon>Solanales</taxon>
        <taxon>Solanaceae</taxon>
        <taxon>Solanoideae</taxon>
        <taxon>Solaneae</taxon>
        <taxon>Solanum</taxon>
        <taxon>Solanum subgen. Lycopersicon</taxon>
    </lineage>
</organism>
<keyword evidence="1" id="KW-0812">Transmembrane</keyword>
<evidence type="ECO:0000313" key="3">
    <source>
        <dbReference type="RefSeq" id="XP_027773604.1"/>
    </source>
</evidence>